<organism evidence="2 3">
    <name type="scientific">Calocera cornea HHB12733</name>
    <dbReference type="NCBI Taxonomy" id="1353952"/>
    <lineage>
        <taxon>Eukaryota</taxon>
        <taxon>Fungi</taxon>
        <taxon>Dikarya</taxon>
        <taxon>Basidiomycota</taxon>
        <taxon>Agaricomycotina</taxon>
        <taxon>Dacrymycetes</taxon>
        <taxon>Dacrymycetales</taxon>
        <taxon>Dacrymycetaceae</taxon>
        <taxon>Calocera</taxon>
    </lineage>
</organism>
<evidence type="ECO:0000256" key="1">
    <source>
        <dbReference type="SAM" id="MobiDB-lite"/>
    </source>
</evidence>
<evidence type="ECO:0000313" key="3">
    <source>
        <dbReference type="Proteomes" id="UP000076842"/>
    </source>
</evidence>
<dbReference type="Proteomes" id="UP000076842">
    <property type="component" value="Unassembled WGS sequence"/>
</dbReference>
<name>A0A165DE43_9BASI</name>
<accession>A0A165DE43</accession>
<gene>
    <name evidence="2" type="ORF">CALCODRAFT_511963</name>
</gene>
<dbReference type="AlphaFoldDB" id="A0A165DE43"/>
<feature type="compositionally biased region" description="Basic residues" evidence="1">
    <location>
        <begin position="1"/>
        <end position="18"/>
    </location>
</feature>
<evidence type="ECO:0000313" key="2">
    <source>
        <dbReference type="EMBL" id="KZT52616.1"/>
    </source>
</evidence>
<dbReference type="InParanoid" id="A0A165DE43"/>
<feature type="region of interest" description="Disordered" evidence="1">
    <location>
        <begin position="69"/>
        <end position="96"/>
    </location>
</feature>
<dbReference type="EMBL" id="KV424061">
    <property type="protein sequence ID" value="KZT52616.1"/>
    <property type="molecule type" value="Genomic_DNA"/>
</dbReference>
<protein>
    <submittedName>
        <fullName evidence="2">Uncharacterized protein</fullName>
    </submittedName>
</protein>
<reference evidence="2 3" key="1">
    <citation type="journal article" date="2016" name="Mol. Biol. Evol.">
        <title>Comparative Genomics of Early-Diverging Mushroom-Forming Fungi Provides Insights into the Origins of Lignocellulose Decay Capabilities.</title>
        <authorList>
            <person name="Nagy L.G."/>
            <person name="Riley R."/>
            <person name="Tritt A."/>
            <person name="Adam C."/>
            <person name="Daum C."/>
            <person name="Floudas D."/>
            <person name="Sun H."/>
            <person name="Yadav J.S."/>
            <person name="Pangilinan J."/>
            <person name="Larsson K.H."/>
            <person name="Matsuura K."/>
            <person name="Barry K."/>
            <person name="Labutti K."/>
            <person name="Kuo R."/>
            <person name="Ohm R.A."/>
            <person name="Bhattacharya S.S."/>
            <person name="Shirouzu T."/>
            <person name="Yoshinaga Y."/>
            <person name="Martin F.M."/>
            <person name="Grigoriev I.V."/>
            <person name="Hibbett D.S."/>
        </authorList>
    </citation>
    <scope>NUCLEOTIDE SEQUENCE [LARGE SCALE GENOMIC DNA]</scope>
    <source>
        <strain evidence="2 3">HHB12733</strain>
    </source>
</reference>
<keyword evidence="3" id="KW-1185">Reference proteome</keyword>
<feature type="region of interest" description="Disordered" evidence="1">
    <location>
        <begin position="1"/>
        <end position="37"/>
    </location>
</feature>
<sequence length="149" mass="17379">MVSYTRKNKKSTEKKRRTTGLGYKEQKSNPNSSRQLLGDSNEHQLSALGKIQRDVQDIIERLRMTNMNSETQPLQNSQSHTVVQEESSHLGVSDNNTEEVMDTLRHSEVGISPKRARKFTHEEWYYLLNCSDKRFYQAMTKLRRMKDTG</sequence>
<proteinExistence type="predicted"/>
<feature type="compositionally biased region" description="Polar residues" evidence="1">
    <location>
        <begin position="69"/>
        <end position="85"/>
    </location>
</feature>